<dbReference type="GO" id="GO:0005737">
    <property type="term" value="C:cytoplasm"/>
    <property type="evidence" value="ECO:0007669"/>
    <property type="project" value="UniProtKB-SubCell"/>
</dbReference>
<evidence type="ECO:0000259" key="8">
    <source>
        <dbReference type="Pfam" id="PF00588"/>
    </source>
</evidence>
<sequence length="145" mass="15483">MRLAVFQPDIAPNLGAIVRTCACLGVPVDVIEPCGFPFSVKSYRRAAMDYADLADITRHDDWDAFQASRSGRLVLMTTRGASPLGAFQFQQTDTILMGRESAGVPDYVHDAADARVVIPTAPGTRSLNISVSAGIAIWAGVQSLS</sequence>
<evidence type="ECO:0000256" key="4">
    <source>
        <dbReference type="ARBA" id="ARBA00022691"/>
    </source>
</evidence>
<evidence type="ECO:0000256" key="6">
    <source>
        <dbReference type="HAMAP-Rule" id="MF_01885"/>
    </source>
</evidence>
<comment type="subunit">
    <text evidence="6">Homodimer.</text>
</comment>
<feature type="binding site" evidence="6 7">
    <location>
        <position position="118"/>
    </location>
    <ligand>
        <name>S-adenosyl-L-methionine</name>
        <dbReference type="ChEBI" id="CHEBI:59789"/>
    </ligand>
</feature>
<evidence type="ECO:0000256" key="3">
    <source>
        <dbReference type="ARBA" id="ARBA00022679"/>
    </source>
</evidence>
<dbReference type="InterPro" id="IPR016914">
    <property type="entry name" value="TrmL"/>
</dbReference>
<reference evidence="9 10" key="1">
    <citation type="submission" date="2020-08" db="EMBL/GenBank/DDBJ databases">
        <title>Genomic Encyclopedia of Type Strains, Phase IV (KMG-IV): sequencing the most valuable type-strain genomes for metagenomic binning, comparative biology and taxonomic classification.</title>
        <authorList>
            <person name="Goeker M."/>
        </authorList>
    </citation>
    <scope>NUCLEOTIDE SEQUENCE [LARGE SCALE GENOMIC DNA]</scope>
    <source>
        <strain evidence="9 10">DSM 103377</strain>
    </source>
</reference>
<keyword evidence="3 6" id="KW-0808">Transferase</keyword>
<comment type="function">
    <text evidence="6">Methylates the ribose at the nucleotide 34 wobble position in the two leucyl isoacceptors tRNA(Leu)(CmAA) and tRNA(Leu)(cmnm5UmAA). Catalyzes the methyl transfer from S-adenosyl-L-methionine to the 2'-OH of the wobble nucleotide.</text>
</comment>
<keyword evidence="4 6" id="KW-0949">S-adenosyl-L-methionine</keyword>
<organism evidence="9 10">
    <name type="scientific">Rubricella aquisinus</name>
    <dbReference type="NCBI Taxonomy" id="2028108"/>
    <lineage>
        <taxon>Bacteria</taxon>
        <taxon>Pseudomonadati</taxon>
        <taxon>Pseudomonadota</taxon>
        <taxon>Alphaproteobacteria</taxon>
        <taxon>Rhodobacterales</taxon>
        <taxon>Paracoccaceae</taxon>
        <taxon>Rubricella</taxon>
    </lineage>
</organism>
<dbReference type="RefSeq" id="WP_184010139.1">
    <property type="nucleotide sequence ID" value="NZ_JACIJS010000004.1"/>
</dbReference>
<dbReference type="Pfam" id="PF00588">
    <property type="entry name" value="SpoU_methylase"/>
    <property type="match status" value="1"/>
</dbReference>
<keyword evidence="10" id="KW-1185">Reference proteome</keyword>
<gene>
    <name evidence="6" type="primary">trmL</name>
    <name evidence="9" type="ORF">FHS89_001495</name>
</gene>
<protein>
    <recommendedName>
        <fullName evidence="6">tRNA (cytidine(34)-2'-O)-methyltransferase</fullName>
        <ecNumber evidence="6">2.1.1.207</ecNumber>
    </recommendedName>
    <alternativeName>
        <fullName evidence="6">tRNA (cytidine/uridine-2'-O-)-methyltransferase TrmL</fullName>
    </alternativeName>
</protein>
<comment type="catalytic activity">
    <reaction evidence="6">
        <text>5-carboxymethylaminomethyluridine(34) in tRNA(Leu) + S-adenosyl-L-methionine = 5-carboxymethylaminomethyl-2'-O-methyluridine(34) in tRNA(Leu) + S-adenosyl-L-homocysteine + H(+)</text>
        <dbReference type="Rhea" id="RHEA:43088"/>
        <dbReference type="Rhea" id="RHEA-COMP:10333"/>
        <dbReference type="Rhea" id="RHEA-COMP:10334"/>
        <dbReference type="ChEBI" id="CHEBI:15378"/>
        <dbReference type="ChEBI" id="CHEBI:57856"/>
        <dbReference type="ChEBI" id="CHEBI:59789"/>
        <dbReference type="ChEBI" id="CHEBI:74508"/>
        <dbReference type="ChEBI" id="CHEBI:74511"/>
        <dbReference type="EC" id="2.1.1.207"/>
    </reaction>
</comment>
<evidence type="ECO:0000256" key="7">
    <source>
        <dbReference type="PIRSR" id="PIRSR029256-1"/>
    </source>
</evidence>
<dbReference type="PANTHER" id="PTHR42971:SF1">
    <property type="entry name" value="TRNA (CYTIDINE(34)-2'-O)-METHYLTRANSFERASE"/>
    <property type="match status" value="1"/>
</dbReference>
<dbReference type="GO" id="GO:0008757">
    <property type="term" value="F:S-adenosylmethionine-dependent methyltransferase activity"/>
    <property type="evidence" value="ECO:0007669"/>
    <property type="project" value="UniProtKB-UniRule"/>
</dbReference>
<dbReference type="InterPro" id="IPR001537">
    <property type="entry name" value="SpoU_MeTrfase"/>
</dbReference>
<feature type="binding site" evidence="6 7">
    <location>
        <position position="76"/>
    </location>
    <ligand>
        <name>S-adenosyl-L-methionine</name>
        <dbReference type="ChEBI" id="CHEBI:59789"/>
    </ligand>
</feature>
<dbReference type="PANTHER" id="PTHR42971">
    <property type="entry name" value="TRNA (CYTIDINE(34)-2'-O)-METHYLTRANSFERASE"/>
    <property type="match status" value="1"/>
</dbReference>
<dbReference type="InterPro" id="IPR029026">
    <property type="entry name" value="tRNA_m1G_MTases_N"/>
</dbReference>
<keyword evidence="1 6" id="KW-0963">Cytoplasm</keyword>
<dbReference type="GO" id="GO:0008175">
    <property type="term" value="F:tRNA methyltransferase activity"/>
    <property type="evidence" value="ECO:0007669"/>
    <property type="project" value="UniProtKB-UniRule"/>
</dbReference>
<keyword evidence="2 6" id="KW-0489">Methyltransferase</keyword>
<dbReference type="SUPFAM" id="SSF75217">
    <property type="entry name" value="alpha/beta knot"/>
    <property type="match status" value="1"/>
</dbReference>
<dbReference type="Gene3D" id="3.40.1280.10">
    <property type="match status" value="1"/>
</dbReference>
<comment type="caution">
    <text evidence="9">The sequence shown here is derived from an EMBL/GenBank/DDBJ whole genome shotgun (WGS) entry which is preliminary data.</text>
</comment>
<comment type="similarity">
    <text evidence="6">Belongs to the class IV-like SAM-binding methyltransferase superfamily. RNA methyltransferase TrmH family. TrmL subfamily.</text>
</comment>
<evidence type="ECO:0000313" key="10">
    <source>
        <dbReference type="Proteomes" id="UP000553766"/>
    </source>
</evidence>
<dbReference type="PIRSF" id="PIRSF029256">
    <property type="entry name" value="SpoU_TrmH_prd"/>
    <property type="match status" value="1"/>
</dbReference>
<dbReference type="InterPro" id="IPR029028">
    <property type="entry name" value="Alpha/beta_knot_MTases"/>
</dbReference>
<dbReference type="AlphaFoldDB" id="A0A840WN13"/>
<evidence type="ECO:0000256" key="2">
    <source>
        <dbReference type="ARBA" id="ARBA00022603"/>
    </source>
</evidence>
<evidence type="ECO:0000313" key="9">
    <source>
        <dbReference type="EMBL" id="MBB5515483.1"/>
    </source>
</evidence>
<proteinExistence type="inferred from homology"/>
<comment type="subcellular location">
    <subcellularLocation>
        <location evidence="6">Cytoplasm</location>
    </subcellularLocation>
</comment>
<name>A0A840WN13_9RHOB</name>
<evidence type="ECO:0000256" key="5">
    <source>
        <dbReference type="ARBA" id="ARBA00022694"/>
    </source>
</evidence>
<accession>A0A840WN13</accession>
<dbReference type="GO" id="GO:0003723">
    <property type="term" value="F:RNA binding"/>
    <property type="evidence" value="ECO:0007669"/>
    <property type="project" value="InterPro"/>
</dbReference>
<dbReference type="GO" id="GO:0002130">
    <property type="term" value="P:wobble position ribose methylation"/>
    <property type="evidence" value="ECO:0007669"/>
    <property type="project" value="TreeGrafter"/>
</dbReference>
<dbReference type="Proteomes" id="UP000553766">
    <property type="component" value="Unassembled WGS sequence"/>
</dbReference>
<dbReference type="EC" id="2.1.1.207" evidence="6"/>
<feature type="domain" description="tRNA/rRNA methyltransferase SpoU type" evidence="8">
    <location>
        <begin position="2"/>
        <end position="137"/>
    </location>
</feature>
<feature type="binding site" evidence="6 7">
    <location>
        <position position="126"/>
    </location>
    <ligand>
        <name>S-adenosyl-L-methionine</name>
        <dbReference type="ChEBI" id="CHEBI:59789"/>
    </ligand>
</feature>
<keyword evidence="5 6" id="KW-0819">tRNA processing</keyword>
<comment type="catalytic activity">
    <reaction evidence="6">
        <text>cytidine(34) in tRNA + S-adenosyl-L-methionine = 2'-O-methylcytidine(34) in tRNA + S-adenosyl-L-homocysteine + H(+)</text>
        <dbReference type="Rhea" id="RHEA:43084"/>
        <dbReference type="Rhea" id="RHEA-COMP:10331"/>
        <dbReference type="Rhea" id="RHEA-COMP:10332"/>
        <dbReference type="ChEBI" id="CHEBI:15378"/>
        <dbReference type="ChEBI" id="CHEBI:57856"/>
        <dbReference type="ChEBI" id="CHEBI:59789"/>
        <dbReference type="ChEBI" id="CHEBI:74495"/>
        <dbReference type="ChEBI" id="CHEBI:82748"/>
        <dbReference type="EC" id="2.1.1.207"/>
    </reaction>
</comment>
<evidence type="ECO:0000256" key="1">
    <source>
        <dbReference type="ARBA" id="ARBA00022490"/>
    </source>
</evidence>
<feature type="binding site" evidence="6 7">
    <location>
        <position position="98"/>
    </location>
    <ligand>
        <name>S-adenosyl-L-methionine</name>
        <dbReference type="ChEBI" id="CHEBI:59789"/>
    </ligand>
</feature>
<dbReference type="EMBL" id="JACIJS010000004">
    <property type="protein sequence ID" value="MBB5515483.1"/>
    <property type="molecule type" value="Genomic_DNA"/>
</dbReference>
<dbReference type="HAMAP" id="MF_01885">
    <property type="entry name" value="tRNA_methyltr_TrmL"/>
    <property type="match status" value="1"/>
</dbReference>